<proteinExistence type="predicted"/>
<dbReference type="SUPFAM" id="SSF75304">
    <property type="entry name" value="Amidase signature (AS) enzymes"/>
    <property type="match status" value="1"/>
</dbReference>
<dbReference type="Pfam" id="PF01425">
    <property type="entry name" value="Amidase"/>
    <property type="match status" value="1"/>
</dbReference>
<feature type="compositionally biased region" description="Low complexity" evidence="1">
    <location>
        <begin position="104"/>
        <end position="120"/>
    </location>
</feature>
<feature type="region of interest" description="Disordered" evidence="1">
    <location>
        <begin position="92"/>
        <end position="135"/>
    </location>
</feature>
<evidence type="ECO:0000256" key="1">
    <source>
        <dbReference type="SAM" id="MobiDB-lite"/>
    </source>
</evidence>
<dbReference type="Gene3D" id="3.90.1300.10">
    <property type="entry name" value="Amidase signature (AS) domain"/>
    <property type="match status" value="1"/>
</dbReference>
<reference evidence="3" key="1">
    <citation type="submission" date="2022-07" db="EMBL/GenBank/DDBJ databases">
        <title>Draft genome sequence of Zalerion maritima ATCC 34329, a (micro)plastics degrading marine fungus.</title>
        <authorList>
            <person name="Paco A."/>
            <person name="Goncalves M.F.M."/>
            <person name="Rocha-Santos T.A.P."/>
            <person name="Alves A."/>
        </authorList>
    </citation>
    <scope>NUCLEOTIDE SEQUENCE</scope>
    <source>
        <strain evidence="3">ATCC 34329</strain>
    </source>
</reference>
<dbReference type="Proteomes" id="UP001201980">
    <property type="component" value="Unassembled WGS sequence"/>
</dbReference>
<dbReference type="PANTHER" id="PTHR42678:SF2">
    <property type="entry name" value="AMIDASE FAMILY PROTEIN (AFU_ORTHOLOGUE AFUA_6G14410)"/>
    <property type="match status" value="1"/>
</dbReference>
<evidence type="ECO:0000259" key="2">
    <source>
        <dbReference type="Pfam" id="PF01425"/>
    </source>
</evidence>
<feature type="region of interest" description="Disordered" evidence="1">
    <location>
        <begin position="159"/>
        <end position="194"/>
    </location>
</feature>
<sequence>MEAQSKILSGELTVEDYARSLLSRIKDRDSTVKAWAYLDPGRVLSEARKLDAVPEEERGPMHGIAIGVKDVIYTKAGALILGKTTTTEFAATVRGPVTTNPHNSSRTPGGSSSGSGASVGDMQVPISLGTQTGGSTIRPGSYNGIFALKLTWGSHLARSSKELQSHSRHPGPVRKINPRSATPIPHSRRRRRRPLPLLRCKGSQISLPKNRTLAQTHRHIGPGTAAAFELPRELLANHGAIVEEIELPSSFDGLPEAYCIVLHSDGRVAFLPEYRLDKSKLWPSLVAHVDNEHKISRKQQLESWDKIAMLRPRIDEIAGNMWTALHTPVVNVPGFKSVNGMPIGLSLVGPRYRDQHPLQVAEAVGKIFGAEGGWRSQL</sequence>
<dbReference type="PANTHER" id="PTHR42678">
    <property type="entry name" value="AMIDASE"/>
    <property type="match status" value="1"/>
</dbReference>
<accession>A0AAD5WXV3</accession>
<dbReference type="InterPro" id="IPR023631">
    <property type="entry name" value="Amidase_dom"/>
</dbReference>
<keyword evidence="4" id="KW-1185">Reference proteome</keyword>
<name>A0AAD5WXV3_9PEZI</name>
<protein>
    <submittedName>
        <fullName evidence="3">Glutamyl-tRNA(Gln) amidotransferase subunit A 1</fullName>
    </submittedName>
</protein>
<dbReference type="InterPro" id="IPR036928">
    <property type="entry name" value="AS_sf"/>
</dbReference>
<comment type="caution">
    <text evidence="3">The sequence shown here is derived from an EMBL/GenBank/DDBJ whole genome shotgun (WGS) entry which is preliminary data.</text>
</comment>
<evidence type="ECO:0000313" key="3">
    <source>
        <dbReference type="EMBL" id="KAJ2906296.1"/>
    </source>
</evidence>
<organism evidence="3 4">
    <name type="scientific">Zalerion maritima</name>
    <dbReference type="NCBI Taxonomy" id="339359"/>
    <lineage>
        <taxon>Eukaryota</taxon>
        <taxon>Fungi</taxon>
        <taxon>Dikarya</taxon>
        <taxon>Ascomycota</taxon>
        <taxon>Pezizomycotina</taxon>
        <taxon>Sordariomycetes</taxon>
        <taxon>Lulworthiomycetidae</taxon>
        <taxon>Lulworthiales</taxon>
        <taxon>Lulworthiaceae</taxon>
        <taxon>Zalerion</taxon>
    </lineage>
</organism>
<gene>
    <name evidence="3" type="ORF">MKZ38_002375</name>
</gene>
<feature type="domain" description="Amidase" evidence="2">
    <location>
        <begin position="74"/>
        <end position="159"/>
    </location>
</feature>
<dbReference type="AlphaFoldDB" id="A0AAD5WXV3"/>
<dbReference type="EMBL" id="JAKWBI020000016">
    <property type="protein sequence ID" value="KAJ2906296.1"/>
    <property type="molecule type" value="Genomic_DNA"/>
</dbReference>
<evidence type="ECO:0000313" key="4">
    <source>
        <dbReference type="Proteomes" id="UP001201980"/>
    </source>
</evidence>